<protein>
    <submittedName>
        <fullName evidence="6">Toxin secretion/phage lysis holin</fullName>
    </submittedName>
</protein>
<evidence type="ECO:0000256" key="4">
    <source>
        <dbReference type="ARBA" id="ARBA00023136"/>
    </source>
</evidence>
<evidence type="ECO:0000313" key="7">
    <source>
        <dbReference type="Proteomes" id="UP000198304"/>
    </source>
</evidence>
<evidence type="ECO:0000256" key="5">
    <source>
        <dbReference type="SAM" id="Phobius"/>
    </source>
</evidence>
<organism evidence="6 7">
    <name type="scientific">Anaerovirgula multivorans</name>
    <dbReference type="NCBI Taxonomy" id="312168"/>
    <lineage>
        <taxon>Bacteria</taxon>
        <taxon>Bacillati</taxon>
        <taxon>Bacillota</taxon>
        <taxon>Clostridia</taxon>
        <taxon>Peptostreptococcales</taxon>
        <taxon>Natronincolaceae</taxon>
        <taxon>Anaerovirgula</taxon>
    </lineage>
</organism>
<keyword evidence="2 5" id="KW-0812">Transmembrane</keyword>
<dbReference type="OrthoDB" id="88184at2"/>
<gene>
    <name evidence="6" type="ORF">SAMN05446037_100180</name>
</gene>
<reference evidence="6 7" key="1">
    <citation type="submission" date="2017-06" db="EMBL/GenBank/DDBJ databases">
        <authorList>
            <person name="Kim H.J."/>
            <person name="Triplett B.A."/>
        </authorList>
    </citation>
    <scope>NUCLEOTIDE SEQUENCE [LARGE SCALE GENOMIC DNA]</scope>
    <source>
        <strain evidence="6 7">SCA</strain>
    </source>
</reference>
<comment type="subcellular location">
    <subcellularLocation>
        <location evidence="1">Membrane</location>
        <topology evidence="1">Multi-pass membrane protein</topology>
    </subcellularLocation>
</comment>
<feature type="transmembrane region" description="Helical" evidence="5">
    <location>
        <begin position="62"/>
        <end position="79"/>
    </location>
</feature>
<dbReference type="EMBL" id="FZOJ01000001">
    <property type="protein sequence ID" value="SNR86253.1"/>
    <property type="molecule type" value="Genomic_DNA"/>
</dbReference>
<dbReference type="RefSeq" id="WP_089280880.1">
    <property type="nucleotide sequence ID" value="NZ_FZOJ01000001.1"/>
</dbReference>
<dbReference type="Pfam" id="PF05105">
    <property type="entry name" value="Phage_holin_4_1"/>
    <property type="match status" value="1"/>
</dbReference>
<proteinExistence type="predicted"/>
<keyword evidence="4 5" id="KW-0472">Membrane</keyword>
<accession>A0A238ZUC2</accession>
<dbReference type="AlphaFoldDB" id="A0A238ZUC2"/>
<name>A0A238ZUC2_9FIRM</name>
<keyword evidence="7" id="KW-1185">Reference proteome</keyword>
<feature type="transmembrane region" description="Helical" evidence="5">
    <location>
        <begin position="7"/>
        <end position="23"/>
    </location>
</feature>
<evidence type="ECO:0000256" key="2">
    <source>
        <dbReference type="ARBA" id="ARBA00022692"/>
    </source>
</evidence>
<feature type="transmembrane region" description="Helical" evidence="5">
    <location>
        <begin position="29"/>
        <end position="50"/>
    </location>
</feature>
<dbReference type="GO" id="GO:0016020">
    <property type="term" value="C:membrane"/>
    <property type="evidence" value="ECO:0007669"/>
    <property type="project" value="UniProtKB-SubCell"/>
</dbReference>
<dbReference type="NCBIfam" id="TIGR01593">
    <property type="entry name" value="holin_tox_secr"/>
    <property type="match status" value="1"/>
</dbReference>
<dbReference type="Proteomes" id="UP000198304">
    <property type="component" value="Unassembled WGS sequence"/>
</dbReference>
<evidence type="ECO:0000256" key="3">
    <source>
        <dbReference type="ARBA" id="ARBA00022989"/>
    </source>
</evidence>
<evidence type="ECO:0000256" key="1">
    <source>
        <dbReference type="ARBA" id="ARBA00004141"/>
    </source>
</evidence>
<sequence length="135" mass="14307">MNNVGNIIKTALAATGGAISYILGGWSHLLFVLLVFVIIDYFSGIIAAAIEGRLSSSIGMKGIAKKVFIFALVAVANLVDMSLGDTHVIRDATMFFYLANELLSIIENAGRVGLDIPGPLEKAVGILRDKGEGNR</sequence>
<dbReference type="InterPro" id="IPR006480">
    <property type="entry name" value="Phage_holin_4_1"/>
</dbReference>
<evidence type="ECO:0000313" key="6">
    <source>
        <dbReference type="EMBL" id="SNR86253.1"/>
    </source>
</evidence>
<keyword evidence="3 5" id="KW-1133">Transmembrane helix</keyword>